<dbReference type="SUPFAM" id="SSF75304">
    <property type="entry name" value="Amidase signature (AS) enzymes"/>
    <property type="match status" value="1"/>
</dbReference>
<dbReference type="PANTHER" id="PTHR42678">
    <property type="entry name" value="AMIDASE"/>
    <property type="match status" value="1"/>
</dbReference>
<dbReference type="RefSeq" id="WP_189032757.1">
    <property type="nucleotide sequence ID" value="NZ_BMKR01000078.1"/>
</dbReference>
<dbReference type="Gene3D" id="3.90.1300.10">
    <property type="entry name" value="Amidase signature (AS) domain"/>
    <property type="match status" value="1"/>
</dbReference>
<protein>
    <submittedName>
        <fullName evidence="2">Amidase</fullName>
    </submittedName>
</protein>
<name>A0A917FZ46_9BACL</name>
<dbReference type="AlphaFoldDB" id="A0A917FZ46"/>
<reference evidence="2" key="2">
    <citation type="submission" date="2020-09" db="EMBL/GenBank/DDBJ databases">
        <authorList>
            <person name="Sun Q."/>
            <person name="Zhou Y."/>
        </authorList>
    </citation>
    <scope>NUCLEOTIDE SEQUENCE</scope>
    <source>
        <strain evidence="2">CGMCC 1.16134</strain>
    </source>
</reference>
<proteinExistence type="predicted"/>
<feature type="domain" description="Amidase" evidence="1">
    <location>
        <begin position="30"/>
        <end position="417"/>
    </location>
</feature>
<comment type="caution">
    <text evidence="2">The sequence shown here is derived from an EMBL/GenBank/DDBJ whole genome shotgun (WGS) entry which is preliminary data.</text>
</comment>
<evidence type="ECO:0000259" key="1">
    <source>
        <dbReference type="Pfam" id="PF01425"/>
    </source>
</evidence>
<dbReference type="InterPro" id="IPR036928">
    <property type="entry name" value="AS_sf"/>
</dbReference>
<gene>
    <name evidence="2" type="ORF">GCM10010912_69080</name>
</gene>
<reference evidence="2" key="1">
    <citation type="journal article" date="2014" name="Int. J. Syst. Evol. Microbiol.">
        <title>Complete genome sequence of Corynebacterium casei LMG S-19264T (=DSM 44701T), isolated from a smear-ripened cheese.</title>
        <authorList>
            <consortium name="US DOE Joint Genome Institute (JGI-PGF)"/>
            <person name="Walter F."/>
            <person name="Albersmeier A."/>
            <person name="Kalinowski J."/>
            <person name="Ruckert C."/>
        </authorList>
    </citation>
    <scope>NUCLEOTIDE SEQUENCE</scope>
    <source>
        <strain evidence="2">CGMCC 1.16134</strain>
    </source>
</reference>
<evidence type="ECO:0000313" key="3">
    <source>
        <dbReference type="Proteomes" id="UP000637643"/>
    </source>
</evidence>
<dbReference type="NCBIfam" id="NF005300">
    <property type="entry name" value="PRK06828.1"/>
    <property type="match status" value="1"/>
</dbReference>
<dbReference type="InterPro" id="IPR023631">
    <property type="entry name" value="Amidase_dom"/>
</dbReference>
<accession>A0A917FZ46</accession>
<organism evidence="2 3">
    <name type="scientific">Paenibacillus albidus</name>
    <dbReference type="NCBI Taxonomy" id="2041023"/>
    <lineage>
        <taxon>Bacteria</taxon>
        <taxon>Bacillati</taxon>
        <taxon>Bacillota</taxon>
        <taxon>Bacilli</taxon>
        <taxon>Bacillales</taxon>
        <taxon>Paenibacillaceae</taxon>
        <taxon>Paenibacillus</taxon>
    </lineage>
</organism>
<evidence type="ECO:0000313" key="2">
    <source>
        <dbReference type="EMBL" id="GGG14848.1"/>
    </source>
</evidence>
<dbReference type="Proteomes" id="UP000637643">
    <property type="component" value="Unassembled WGS sequence"/>
</dbReference>
<dbReference type="PANTHER" id="PTHR42678:SF34">
    <property type="entry name" value="OS04G0183300 PROTEIN"/>
    <property type="match status" value="1"/>
</dbReference>
<sequence length="494" mass="53847">MHRNIQDWIHEADLLSMQRAMTSGECSSEDLVRAYIERIHSYNPLINAVLEINPEALDIARSLDQERYATGSRGPLHGIPILLKDNIDTHDRMHTSAGSVALAESYAPADAFVAARLRTAGAVLVGKTNMTEWSNFMSDHMPAGYSSRGGYVLNPYGPGKLFVSGSSSGSAAAVAANLAAAAIGTETAGSITGPASQHFLVGIKPTVGLASRSGIIPISVSQDTPGPLARTVTDAAILLGAITGIDENDKATYASQNNAFTDYTPYLDAGFLRQARIGIPRHYYKALDDERRSIMETAIHLLRDQGATVIDPVDLYLEQQPWNNDVITYEFRMALNHYLSQLHNNVPIHSLRELIAYNQKHAASALRYGQDNLIRAEQNTLNDESYQFLRQECNYPAVTQGIDYALDQHGLDALMLPGDIDGTYIAARLGYPLITVPAGFSVNGIIDSDGDSTQGPFGVVFSGRAFSEPTLIRIAYSFEQATLHRRPPKLDQVR</sequence>
<dbReference type="EMBL" id="BMKR01000078">
    <property type="protein sequence ID" value="GGG14848.1"/>
    <property type="molecule type" value="Genomic_DNA"/>
</dbReference>
<dbReference type="Pfam" id="PF01425">
    <property type="entry name" value="Amidase"/>
    <property type="match status" value="1"/>
</dbReference>
<keyword evidence="3" id="KW-1185">Reference proteome</keyword>